<evidence type="ECO:0000313" key="2">
    <source>
        <dbReference type="EMBL" id="KOO43524.1"/>
    </source>
</evidence>
<dbReference type="EMBL" id="LILC01000021">
    <property type="protein sequence ID" value="KOO43524.1"/>
    <property type="molecule type" value="Genomic_DNA"/>
</dbReference>
<sequence length="97" mass="11839">MNHYQHTGYTTEYLHYYVPYSYAQPFPSYDTRFQNQNVGGLKQRVAELERQNVQQIREITRLNQVVERHTFRLNRLNQRLRVLEKRFNIPFTAEDGF</sequence>
<feature type="coiled-coil region" evidence="1">
    <location>
        <begin position="38"/>
        <end position="86"/>
    </location>
</feature>
<proteinExistence type="predicted"/>
<reference evidence="3" key="1">
    <citation type="submission" date="2015-08" db="EMBL/GenBank/DDBJ databases">
        <title>Fjat-14210 dsm16467.</title>
        <authorList>
            <person name="Liu B."/>
            <person name="Wang J."/>
            <person name="Zhu Y."/>
            <person name="Liu G."/>
            <person name="Chen Q."/>
            <person name="Chen Z."/>
            <person name="Lan J."/>
            <person name="Che J."/>
            <person name="Ge C."/>
            <person name="Shi H."/>
            <person name="Pan Z."/>
            <person name="Liu X."/>
        </authorList>
    </citation>
    <scope>NUCLEOTIDE SEQUENCE [LARGE SCALE GENOMIC DNA]</scope>
    <source>
        <strain evidence="3">DSM 16467</strain>
    </source>
</reference>
<comment type="caution">
    <text evidence="2">The sequence shown here is derived from an EMBL/GenBank/DDBJ whole genome shotgun (WGS) entry which is preliminary data.</text>
</comment>
<protein>
    <submittedName>
        <fullName evidence="2">Uncharacterized protein</fullName>
    </submittedName>
</protein>
<gene>
    <name evidence="2" type="ORF">AMD01_16060</name>
</gene>
<name>A0A0M0KXI7_9BACI</name>
<dbReference type="OrthoDB" id="2884089at2"/>
<dbReference type="Proteomes" id="UP000037558">
    <property type="component" value="Unassembled WGS sequence"/>
</dbReference>
<evidence type="ECO:0000313" key="3">
    <source>
        <dbReference type="Proteomes" id="UP000037558"/>
    </source>
</evidence>
<keyword evidence="3" id="KW-1185">Reference proteome</keyword>
<keyword evidence="1" id="KW-0175">Coiled coil</keyword>
<organism evidence="2 3">
    <name type="scientific">Priestia koreensis</name>
    <dbReference type="NCBI Taxonomy" id="284581"/>
    <lineage>
        <taxon>Bacteria</taxon>
        <taxon>Bacillati</taxon>
        <taxon>Bacillota</taxon>
        <taxon>Bacilli</taxon>
        <taxon>Bacillales</taxon>
        <taxon>Bacillaceae</taxon>
        <taxon>Priestia</taxon>
    </lineage>
</organism>
<dbReference type="RefSeq" id="WP_053402443.1">
    <property type="nucleotide sequence ID" value="NZ_CP061868.1"/>
</dbReference>
<dbReference type="AlphaFoldDB" id="A0A0M0KXI7"/>
<accession>A0A0M0KXI7</accession>
<evidence type="ECO:0000256" key="1">
    <source>
        <dbReference type="SAM" id="Coils"/>
    </source>
</evidence>
<dbReference type="PATRIC" id="fig|284581.3.peg.1223"/>